<feature type="transmembrane region" description="Helical" evidence="2">
    <location>
        <begin position="12"/>
        <end position="37"/>
    </location>
</feature>
<keyword evidence="4" id="KW-1185">Reference proteome</keyword>
<evidence type="ECO:0000313" key="4">
    <source>
        <dbReference type="Proteomes" id="UP001363151"/>
    </source>
</evidence>
<keyword evidence="2" id="KW-0472">Membrane</keyword>
<reference evidence="3 4" key="1">
    <citation type="submission" date="2024-03" db="EMBL/GenBank/DDBJ databases">
        <title>Aureococcus anophagefferens CCMP1851 and Kratosvirus quantuckense: Draft genome of a second virus-susceptible host strain in the model system.</title>
        <authorList>
            <person name="Chase E."/>
            <person name="Truchon A.R."/>
            <person name="Schepens W."/>
            <person name="Wilhelm S.W."/>
        </authorList>
    </citation>
    <scope>NUCLEOTIDE SEQUENCE [LARGE SCALE GENOMIC DNA]</scope>
    <source>
        <strain evidence="3 4">CCMP1851</strain>
    </source>
</reference>
<evidence type="ECO:0000256" key="1">
    <source>
        <dbReference type="SAM" id="MobiDB-lite"/>
    </source>
</evidence>
<gene>
    <name evidence="3" type="ORF">SO694_00002341</name>
</gene>
<keyword evidence="2" id="KW-0812">Transmembrane</keyword>
<proteinExistence type="predicted"/>
<feature type="region of interest" description="Disordered" evidence="1">
    <location>
        <begin position="304"/>
        <end position="326"/>
    </location>
</feature>
<evidence type="ECO:0000256" key="2">
    <source>
        <dbReference type="SAM" id="Phobius"/>
    </source>
</evidence>
<feature type="transmembrane region" description="Helical" evidence="2">
    <location>
        <begin position="124"/>
        <end position="147"/>
    </location>
</feature>
<protein>
    <submittedName>
        <fullName evidence="3">Uncharacterized protein</fullName>
    </submittedName>
</protein>
<feature type="transmembrane region" description="Helical" evidence="2">
    <location>
        <begin position="90"/>
        <end position="112"/>
    </location>
</feature>
<name>A0ABR1GCA4_AURAN</name>
<feature type="compositionally biased region" description="Acidic residues" evidence="1">
    <location>
        <begin position="309"/>
        <end position="319"/>
    </location>
</feature>
<evidence type="ECO:0000313" key="3">
    <source>
        <dbReference type="EMBL" id="KAK7253719.1"/>
    </source>
</evidence>
<accession>A0ABR1GCA4</accession>
<organism evidence="3 4">
    <name type="scientific">Aureococcus anophagefferens</name>
    <name type="common">Harmful bloom alga</name>
    <dbReference type="NCBI Taxonomy" id="44056"/>
    <lineage>
        <taxon>Eukaryota</taxon>
        <taxon>Sar</taxon>
        <taxon>Stramenopiles</taxon>
        <taxon>Ochrophyta</taxon>
        <taxon>Pelagophyceae</taxon>
        <taxon>Pelagomonadales</taxon>
        <taxon>Pelagomonadaceae</taxon>
        <taxon>Aureococcus</taxon>
    </lineage>
</organism>
<comment type="caution">
    <text evidence="3">The sequence shown here is derived from an EMBL/GenBank/DDBJ whole genome shotgun (WGS) entry which is preliminary data.</text>
</comment>
<keyword evidence="2" id="KW-1133">Transmembrane helix</keyword>
<sequence>MTIIYNIKNLDMLYFLLFSLILIPFQFVADVFTLSVLELFHGWKIYDYLIYTRYRFLQRETKWKGLEDSLDECIDESVRTLDQMCFSSQYYMMLTIHVNGIMMFVFGIQMMLQANYNFFGDQMAPFIVGLGYFVCWAVEWGVIKLALLVKLWRVKHENTAWHTQMQEQDEFEIPGWEDLKGSSHDAFMMNQRITSETFRFKFLNYNRVAHQPAPSILTPRTLRRSRPYLINQFTRILNQLNQDISSDSEDDGAKFGPFDAENPDQEFDQVAWKTFWIKNQRYRTICMNCIAKAKLEERKEAAAVAADGEFGDDDDDDDDGRPKWGPVFLSPASRAILIKWHRMAK</sequence>
<dbReference type="Proteomes" id="UP001363151">
    <property type="component" value="Unassembled WGS sequence"/>
</dbReference>
<dbReference type="EMBL" id="JBBJCI010000034">
    <property type="protein sequence ID" value="KAK7253719.1"/>
    <property type="molecule type" value="Genomic_DNA"/>
</dbReference>